<dbReference type="InterPro" id="IPR014710">
    <property type="entry name" value="RmlC-like_jellyroll"/>
</dbReference>
<proteinExistence type="predicted"/>
<dbReference type="InterPro" id="IPR037923">
    <property type="entry name" value="HTH-like"/>
</dbReference>
<sequence>MNNVYLEWFAKDKQFPFFIQYGGHDEDLDLHKHFDFSELVIVLNGNATHIVHNETSFIKKGNVFVINGETLHAYKDPYDFKICNIMYRPEMLRAACSHLRTSNGFQALFVLEPFYRNIHSYQSKLSLSIPSLDYVSNLISVMIDEYNNKLQGYQTMLISRFLELVVYLSRQYDNQEKDIPGNLIHLANAISYIEDHYLEPLTLEEIAVKSDISVRHLNRSFQSYYQTTPISYLQRLRLERACTLLKHTNLTIMEISHDCGFNDSNYFTRMFTKNYDLSPKAYRLNQVSL</sequence>
<evidence type="ECO:0000256" key="1">
    <source>
        <dbReference type="ARBA" id="ARBA00023015"/>
    </source>
</evidence>
<keyword evidence="3" id="KW-0804">Transcription</keyword>
<dbReference type="Pfam" id="PF12833">
    <property type="entry name" value="HTH_18"/>
    <property type="match status" value="1"/>
</dbReference>
<dbReference type="PROSITE" id="PS00041">
    <property type="entry name" value="HTH_ARAC_FAMILY_1"/>
    <property type="match status" value="1"/>
</dbReference>
<dbReference type="InterPro" id="IPR003313">
    <property type="entry name" value="AraC-bd"/>
</dbReference>
<dbReference type="PANTHER" id="PTHR43280:SF28">
    <property type="entry name" value="HTH-TYPE TRANSCRIPTIONAL ACTIVATOR RHAS"/>
    <property type="match status" value="1"/>
</dbReference>
<name>A0A368W5A6_9BACL</name>
<gene>
    <name evidence="5" type="ORF">DFP97_104269</name>
</gene>
<dbReference type="SUPFAM" id="SSF46689">
    <property type="entry name" value="Homeodomain-like"/>
    <property type="match status" value="2"/>
</dbReference>
<dbReference type="InterPro" id="IPR018062">
    <property type="entry name" value="HTH_AraC-typ_CS"/>
</dbReference>
<dbReference type="GO" id="GO:0043565">
    <property type="term" value="F:sequence-specific DNA binding"/>
    <property type="evidence" value="ECO:0007669"/>
    <property type="project" value="InterPro"/>
</dbReference>
<dbReference type="PANTHER" id="PTHR43280">
    <property type="entry name" value="ARAC-FAMILY TRANSCRIPTIONAL REGULATOR"/>
    <property type="match status" value="1"/>
</dbReference>
<dbReference type="Gene3D" id="1.10.10.60">
    <property type="entry name" value="Homeodomain-like"/>
    <property type="match status" value="2"/>
</dbReference>
<evidence type="ECO:0000313" key="6">
    <source>
        <dbReference type="Proteomes" id="UP000252415"/>
    </source>
</evidence>
<dbReference type="SMART" id="SM00342">
    <property type="entry name" value="HTH_ARAC"/>
    <property type="match status" value="1"/>
</dbReference>
<evidence type="ECO:0000256" key="3">
    <source>
        <dbReference type="ARBA" id="ARBA00023163"/>
    </source>
</evidence>
<feature type="domain" description="HTH araC/xylS-type" evidence="4">
    <location>
        <begin position="187"/>
        <end position="285"/>
    </location>
</feature>
<dbReference type="RefSeq" id="WP_114379507.1">
    <property type="nucleotide sequence ID" value="NZ_QPJD01000004.1"/>
</dbReference>
<dbReference type="Pfam" id="PF02311">
    <property type="entry name" value="AraC_binding"/>
    <property type="match status" value="1"/>
</dbReference>
<reference evidence="5 6" key="1">
    <citation type="submission" date="2018-07" db="EMBL/GenBank/DDBJ databases">
        <title>Genomic Encyclopedia of Type Strains, Phase III (KMG-III): the genomes of soil and plant-associated and newly described type strains.</title>
        <authorList>
            <person name="Whitman W."/>
        </authorList>
    </citation>
    <scope>NUCLEOTIDE SEQUENCE [LARGE SCALE GENOMIC DNA]</scope>
    <source>
        <strain evidence="5 6">CECT 7506</strain>
    </source>
</reference>
<dbReference type="Gene3D" id="2.60.120.10">
    <property type="entry name" value="Jelly Rolls"/>
    <property type="match status" value="1"/>
</dbReference>
<evidence type="ECO:0000259" key="4">
    <source>
        <dbReference type="PROSITE" id="PS01124"/>
    </source>
</evidence>
<organism evidence="5 6">
    <name type="scientific">Paenibacillus prosopidis</name>
    <dbReference type="NCBI Taxonomy" id="630520"/>
    <lineage>
        <taxon>Bacteria</taxon>
        <taxon>Bacillati</taxon>
        <taxon>Bacillota</taxon>
        <taxon>Bacilli</taxon>
        <taxon>Bacillales</taxon>
        <taxon>Paenibacillaceae</taxon>
        <taxon>Paenibacillus</taxon>
    </lineage>
</organism>
<comment type="caution">
    <text evidence="5">The sequence shown here is derived from an EMBL/GenBank/DDBJ whole genome shotgun (WGS) entry which is preliminary data.</text>
</comment>
<dbReference type="OrthoDB" id="9816335at2"/>
<protein>
    <submittedName>
        <fullName evidence="5">AraC family L-rhamnose operon regulatory protein RhaS</fullName>
    </submittedName>
</protein>
<keyword evidence="1" id="KW-0805">Transcription regulation</keyword>
<dbReference type="InterPro" id="IPR018060">
    <property type="entry name" value="HTH_AraC"/>
</dbReference>
<evidence type="ECO:0000256" key="2">
    <source>
        <dbReference type="ARBA" id="ARBA00023125"/>
    </source>
</evidence>
<accession>A0A368W5A6</accession>
<keyword evidence="2" id="KW-0238">DNA-binding</keyword>
<dbReference type="InterPro" id="IPR020449">
    <property type="entry name" value="Tscrpt_reg_AraC-type_HTH"/>
</dbReference>
<keyword evidence="6" id="KW-1185">Reference proteome</keyword>
<dbReference type="EMBL" id="QPJD01000004">
    <property type="protein sequence ID" value="RCW49611.1"/>
    <property type="molecule type" value="Genomic_DNA"/>
</dbReference>
<dbReference type="PROSITE" id="PS01124">
    <property type="entry name" value="HTH_ARAC_FAMILY_2"/>
    <property type="match status" value="1"/>
</dbReference>
<dbReference type="Proteomes" id="UP000252415">
    <property type="component" value="Unassembled WGS sequence"/>
</dbReference>
<dbReference type="SUPFAM" id="SSF51215">
    <property type="entry name" value="Regulatory protein AraC"/>
    <property type="match status" value="1"/>
</dbReference>
<dbReference type="PRINTS" id="PR00032">
    <property type="entry name" value="HTHARAC"/>
</dbReference>
<evidence type="ECO:0000313" key="5">
    <source>
        <dbReference type="EMBL" id="RCW49611.1"/>
    </source>
</evidence>
<dbReference type="InterPro" id="IPR009057">
    <property type="entry name" value="Homeodomain-like_sf"/>
</dbReference>
<dbReference type="AlphaFoldDB" id="A0A368W5A6"/>
<dbReference type="GO" id="GO:0003700">
    <property type="term" value="F:DNA-binding transcription factor activity"/>
    <property type="evidence" value="ECO:0007669"/>
    <property type="project" value="InterPro"/>
</dbReference>